<protein>
    <submittedName>
        <fullName evidence="1">Uncharacterized protein</fullName>
    </submittedName>
</protein>
<accession>A0A9X4RGB4</accession>
<name>A0A9X4RGB4_9ACTN</name>
<dbReference type="Proteomes" id="UP001152755">
    <property type="component" value="Unassembled WGS sequence"/>
</dbReference>
<reference evidence="1" key="1">
    <citation type="submission" date="2022-08" db="EMBL/GenBank/DDBJ databases">
        <title>Genome analysis of Corynebacteriales strain.</title>
        <authorList>
            <person name="Lee S.D."/>
        </authorList>
    </citation>
    <scope>NUCLEOTIDE SEQUENCE</scope>
    <source>
        <strain evidence="1">D3-21</strain>
    </source>
</reference>
<organism evidence="1 2">
    <name type="scientific">Speluncibacter jeojiensis</name>
    <dbReference type="NCBI Taxonomy" id="2710754"/>
    <lineage>
        <taxon>Bacteria</taxon>
        <taxon>Bacillati</taxon>
        <taxon>Actinomycetota</taxon>
        <taxon>Actinomycetes</taxon>
        <taxon>Mycobacteriales</taxon>
        <taxon>Speluncibacteraceae</taxon>
        <taxon>Speluncibacter</taxon>
    </lineage>
</organism>
<proteinExistence type="predicted"/>
<dbReference type="EMBL" id="JANRHA010000002">
    <property type="protein sequence ID" value="MDG3013836.1"/>
    <property type="molecule type" value="Genomic_DNA"/>
</dbReference>
<sequence length="157" mass="16830">MSTPTAPTVCEFTTADMDEAREFLDSVYGWRLTVHRHGNAGRPLVVSRTDAGAVSCAHATAPGDISYQVAGEDFVVIDTLSSGVFELEHDKSCDRYGPGDVYVANHPGAEFRSTTRDIEVLTTTLPSTLFAEVAGAAPDTLVEFSSYTPIAGAGRRW</sequence>
<comment type="caution">
    <text evidence="1">The sequence shown here is derived from an EMBL/GenBank/DDBJ whole genome shotgun (WGS) entry which is preliminary data.</text>
</comment>
<gene>
    <name evidence="1" type="ORF">NVS88_04605</name>
</gene>
<dbReference type="RefSeq" id="WP_332519320.1">
    <property type="nucleotide sequence ID" value="NZ_JANRHA010000002.1"/>
</dbReference>
<dbReference type="AlphaFoldDB" id="A0A9X4RGB4"/>
<evidence type="ECO:0000313" key="2">
    <source>
        <dbReference type="Proteomes" id="UP001152755"/>
    </source>
</evidence>
<keyword evidence="2" id="KW-1185">Reference proteome</keyword>
<evidence type="ECO:0000313" key="1">
    <source>
        <dbReference type="EMBL" id="MDG3013836.1"/>
    </source>
</evidence>